<dbReference type="EMBL" id="LT906467">
    <property type="protein sequence ID" value="SNV83556.1"/>
    <property type="molecule type" value="Genomic_DNA"/>
</dbReference>
<reference evidence="5 7" key="2">
    <citation type="submission" date="2017-06" db="EMBL/GenBank/DDBJ databases">
        <authorList>
            <consortium name="Pathogen Informatics"/>
        </authorList>
    </citation>
    <scope>NUCLEOTIDE SEQUENCE [LARGE SCALE GENOMIC DNA]</scope>
    <source>
        <strain evidence="5 7">NCTC13015</strain>
    </source>
</reference>
<feature type="region of interest" description="Disordered" evidence="1">
    <location>
        <begin position="181"/>
        <end position="252"/>
    </location>
</feature>
<keyword evidence="6" id="KW-1185">Reference proteome</keyword>
<dbReference type="eggNOG" id="ENOG503439M">
    <property type="taxonomic scope" value="Bacteria"/>
</dbReference>
<name>A0A076NIE6_9CORY</name>
<dbReference type="Proteomes" id="UP000028780">
    <property type="component" value="Chromosome"/>
</dbReference>
<dbReference type="OrthoDB" id="3199332at2"/>
<protein>
    <submittedName>
        <fullName evidence="5">Putative surface-anchored fimbrial subunit</fullName>
    </submittedName>
</protein>
<dbReference type="SUPFAM" id="SSF117074">
    <property type="entry name" value="Hypothetical protein PA1324"/>
    <property type="match status" value="1"/>
</dbReference>
<evidence type="ECO:0000256" key="2">
    <source>
        <dbReference type="SAM" id="Phobius"/>
    </source>
</evidence>
<dbReference type="STRING" id="156978.CIMIT_10410"/>
<keyword evidence="2" id="KW-0812">Transmembrane</keyword>
<organism evidence="4 6">
    <name type="scientific">Corynebacterium imitans</name>
    <dbReference type="NCBI Taxonomy" id="156978"/>
    <lineage>
        <taxon>Bacteria</taxon>
        <taxon>Bacillati</taxon>
        <taxon>Actinomycetota</taxon>
        <taxon>Actinomycetes</taxon>
        <taxon>Mycobacteriales</taxon>
        <taxon>Corynebacteriaceae</taxon>
        <taxon>Corynebacterium</taxon>
    </lineage>
</organism>
<dbReference type="HOGENOM" id="CLU_1007271_0_0_11"/>
<dbReference type="InterPro" id="IPR013783">
    <property type="entry name" value="Ig-like_fold"/>
</dbReference>
<keyword evidence="3" id="KW-0732">Signal</keyword>
<dbReference type="EMBL" id="CP009211">
    <property type="protein sequence ID" value="AIJ34239.1"/>
    <property type="molecule type" value="Genomic_DNA"/>
</dbReference>
<feature type="compositionally biased region" description="Pro residues" evidence="1">
    <location>
        <begin position="189"/>
        <end position="214"/>
    </location>
</feature>
<evidence type="ECO:0000313" key="6">
    <source>
        <dbReference type="Proteomes" id="UP000028780"/>
    </source>
</evidence>
<keyword evidence="2" id="KW-1133">Transmembrane helix</keyword>
<feature type="compositionally biased region" description="Low complexity" evidence="1">
    <location>
        <begin position="215"/>
        <end position="246"/>
    </location>
</feature>
<reference evidence="4 6" key="1">
    <citation type="submission" date="2014-08" db="EMBL/GenBank/DDBJ databases">
        <title>Complete genome sequence of Corynebacterium imitans DSM 44264, isolated from a five-month-old boy with suspected pharyngeal diphtheria.</title>
        <authorList>
            <person name="Mollmann S."/>
            <person name="Albersmeier A."/>
            <person name="Ruckert C."/>
            <person name="Tauch A."/>
        </authorList>
    </citation>
    <scope>NUCLEOTIDE SEQUENCE [LARGE SCALE GENOMIC DNA]</scope>
    <source>
        <strain evidence="4 6">DSM 44264</strain>
    </source>
</reference>
<feature type="transmembrane region" description="Helical" evidence="2">
    <location>
        <begin position="261"/>
        <end position="282"/>
    </location>
</feature>
<feature type="chain" id="PRO_5038207224" evidence="3">
    <location>
        <begin position="28"/>
        <end position="291"/>
    </location>
</feature>
<dbReference type="Proteomes" id="UP000215374">
    <property type="component" value="Chromosome 1"/>
</dbReference>
<gene>
    <name evidence="5" type="primary">spaE</name>
    <name evidence="4" type="ORF">CIMIT_10410</name>
    <name evidence="5" type="ORF">SAMEA4535761_02140</name>
</gene>
<dbReference type="AlphaFoldDB" id="A0A076NIE6"/>
<proteinExistence type="predicted"/>
<dbReference type="KEGG" id="cii:CIMIT_10410"/>
<evidence type="ECO:0000256" key="1">
    <source>
        <dbReference type="SAM" id="MobiDB-lite"/>
    </source>
</evidence>
<evidence type="ECO:0000313" key="7">
    <source>
        <dbReference type="Proteomes" id="UP000215374"/>
    </source>
</evidence>
<dbReference type="Gene3D" id="2.60.40.10">
    <property type="entry name" value="Immunoglobulins"/>
    <property type="match status" value="1"/>
</dbReference>
<evidence type="ECO:0000313" key="4">
    <source>
        <dbReference type="EMBL" id="AIJ34239.1"/>
    </source>
</evidence>
<feature type="signal peptide" evidence="3">
    <location>
        <begin position="1"/>
        <end position="27"/>
    </location>
</feature>
<keyword evidence="2" id="KW-0472">Membrane</keyword>
<evidence type="ECO:0000313" key="5">
    <source>
        <dbReference type="EMBL" id="SNV83556.1"/>
    </source>
</evidence>
<dbReference type="NCBIfam" id="TIGR01167">
    <property type="entry name" value="LPXTG_anchor"/>
    <property type="match status" value="1"/>
</dbReference>
<dbReference type="GO" id="GO:0005975">
    <property type="term" value="P:carbohydrate metabolic process"/>
    <property type="evidence" value="ECO:0007669"/>
    <property type="project" value="UniProtKB-ARBA"/>
</dbReference>
<evidence type="ECO:0000256" key="3">
    <source>
        <dbReference type="SAM" id="SignalP"/>
    </source>
</evidence>
<sequence>MFSLHSFSRAAAALCLGGILAVSTPVAADAKVISGYAGASVHVDPSTIGDAPNSLTITLPKGNPFDEVPAGELPPGSLSGYTFSLKRVAGIDIRSREGYDSALHLTLDEARDRGFTNPAFSRVSDEQGKVRFDGLPAGAYLIEVEPPARAGEKHEDIRPMLIILPATDEDGSWLHELNVKAKPEDGPSDVPPPTDIPDPRPTPTTTPTDTPAPGPTTTSTSTQDRPLTSITGTPGSTTSPVTGPSSDQPGKSTLRQLAQTGASVLGIVAVGALLLLLGGYVMRRNNKGEQR</sequence>
<accession>A0A076NIE6</accession>